<keyword evidence="3" id="KW-1185">Reference proteome</keyword>
<evidence type="ECO:0000256" key="1">
    <source>
        <dbReference type="SAM" id="MobiDB-lite"/>
    </source>
</evidence>
<dbReference type="Gene3D" id="1.10.510.10">
    <property type="entry name" value="Transferase(Phosphotransferase) domain 1"/>
    <property type="match status" value="1"/>
</dbReference>
<evidence type="ECO:0000313" key="3">
    <source>
        <dbReference type="Proteomes" id="UP000789706"/>
    </source>
</evidence>
<dbReference type="OrthoDB" id="4062651at2759"/>
<reference evidence="2" key="1">
    <citation type="submission" date="2021-06" db="EMBL/GenBank/DDBJ databases">
        <authorList>
            <person name="Kallberg Y."/>
            <person name="Tangrot J."/>
            <person name="Rosling A."/>
        </authorList>
    </citation>
    <scope>NUCLEOTIDE SEQUENCE</scope>
    <source>
        <strain evidence="2">AZ414A</strain>
    </source>
</reference>
<organism evidence="2 3">
    <name type="scientific">Diversispora eburnea</name>
    <dbReference type="NCBI Taxonomy" id="1213867"/>
    <lineage>
        <taxon>Eukaryota</taxon>
        <taxon>Fungi</taxon>
        <taxon>Fungi incertae sedis</taxon>
        <taxon>Mucoromycota</taxon>
        <taxon>Glomeromycotina</taxon>
        <taxon>Glomeromycetes</taxon>
        <taxon>Diversisporales</taxon>
        <taxon>Diversisporaceae</taxon>
        <taxon>Diversispora</taxon>
    </lineage>
</organism>
<comment type="caution">
    <text evidence="2">The sequence shown here is derived from an EMBL/GenBank/DDBJ whole genome shotgun (WGS) entry which is preliminary data.</text>
</comment>
<protein>
    <submittedName>
        <fullName evidence="2">8238_t:CDS:1</fullName>
    </submittedName>
</protein>
<dbReference type="AlphaFoldDB" id="A0A9N9AKE4"/>
<feature type="compositionally biased region" description="Polar residues" evidence="1">
    <location>
        <begin position="11"/>
        <end position="20"/>
    </location>
</feature>
<gene>
    <name evidence="2" type="ORF">DEBURN_LOCUS6221</name>
</gene>
<evidence type="ECO:0000313" key="2">
    <source>
        <dbReference type="EMBL" id="CAG8532734.1"/>
    </source>
</evidence>
<name>A0A9N9AKE4_9GLOM</name>
<dbReference type="Proteomes" id="UP000789706">
    <property type="component" value="Unassembled WGS sequence"/>
</dbReference>
<dbReference type="InterPro" id="IPR011009">
    <property type="entry name" value="Kinase-like_dom_sf"/>
</dbReference>
<proteinExistence type="predicted"/>
<feature type="region of interest" description="Disordered" evidence="1">
    <location>
        <begin position="1"/>
        <end position="23"/>
    </location>
</feature>
<accession>A0A9N9AKE4</accession>
<dbReference type="EMBL" id="CAJVPK010000620">
    <property type="protein sequence ID" value="CAG8532734.1"/>
    <property type="molecule type" value="Genomic_DNA"/>
</dbReference>
<dbReference type="SUPFAM" id="SSF56112">
    <property type="entry name" value="Protein kinase-like (PK-like)"/>
    <property type="match status" value="1"/>
</dbReference>
<sequence length="171" mass="19693">MEIPAGKSANKDNINNSQLHEGNESGLKNDHGFCPACVALKAFSNVSDIAETFLNEIKTHHKCMMLQDDEFLQCYGISRNPKTREFITVLDYAQTGDLRSFLQKNHDTLKWEERWYNCVKERKVETSIYQQFAKADEMPAIIDEEITVTSPQAVYASRLINYVTKQYDFVI</sequence>